<evidence type="ECO:0000256" key="4">
    <source>
        <dbReference type="ARBA" id="ARBA00022989"/>
    </source>
</evidence>
<accession>A0AAU9F2W3</accession>
<feature type="transmembrane region" description="Helical" evidence="6">
    <location>
        <begin position="34"/>
        <end position="53"/>
    </location>
</feature>
<keyword evidence="3 6" id="KW-0812">Transmembrane</keyword>
<evidence type="ECO:0000256" key="2">
    <source>
        <dbReference type="ARBA" id="ARBA00007362"/>
    </source>
</evidence>
<dbReference type="GO" id="GO:0016020">
    <property type="term" value="C:membrane"/>
    <property type="evidence" value="ECO:0007669"/>
    <property type="project" value="UniProtKB-SubCell"/>
</dbReference>
<feature type="transmembrane region" description="Helical" evidence="6">
    <location>
        <begin position="149"/>
        <end position="171"/>
    </location>
</feature>
<evidence type="ECO:0000256" key="6">
    <source>
        <dbReference type="SAM" id="Phobius"/>
    </source>
</evidence>
<dbReference type="InterPro" id="IPR000620">
    <property type="entry name" value="EamA_dom"/>
</dbReference>
<dbReference type="InterPro" id="IPR050638">
    <property type="entry name" value="AA-Vitamin_Transporters"/>
</dbReference>
<gene>
    <name evidence="8" type="ORF">FAK_19130</name>
</gene>
<feature type="domain" description="EamA" evidence="7">
    <location>
        <begin position="153"/>
        <end position="287"/>
    </location>
</feature>
<keyword evidence="9" id="KW-1185">Reference proteome</keyword>
<evidence type="ECO:0000256" key="3">
    <source>
        <dbReference type="ARBA" id="ARBA00022692"/>
    </source>
</evidence>
<comment type="similarity">
    <text evidence="2">Belongs to the EamA transporter family.</text>
</comment>
<dbReference type="EMBL" id="AP028679">
    <property type="protein sequence ID" value="BEQ14847.1"/>
    <property type="molecule type" value="Genomic_DNA"/>
</dbReference>
<feature type="domain" description="EamA" evidence="7">
    <location>
        <begin position="10"/>
        <end position="139"/>
    </location>
</feature>
<feature type="transmembrane region" description="Helical" evidence="6">
    <location>
        <begin position="220"/>
        <end position="239"/>
    </location>
</feature>
<sequence>MTRLSPSAGALLCLLAGATLISFSAVMVRLVSVGPTASAFYRVLIGGLALALWTRLRGKALWAGWSALGLAALAGLLFALDLSLWHRAILLLGPGLSTILANFQVFAVAGVGVLVLGEKPGWRLGVSIPLAMLGLWLLVGVNWRELGDGYQHGVVLGLLTACAYGSYILCLRWSVRRVGGLDSMANVALISLVCAVILWLELLGSGESLAVSSAWDWGWLVVYGLICHAVGWVLISLALKQVAASRAALALLLQPTLSFVWDVVIFGRPTTALEAGGALLAVAAIYLGTTGGTPAKPRSVHGPEAKP</sequence>
<comment type="subcellular location">
    <subcellularLocation>
        <location evidence="1">Membrane</location>
        <topology evidence="1">Multi-pass membrane protein</topology>
    </subcellularLocation>
</comment>
<name>A0AAU9F2W3_9BACT</name>
<dbReference type="KEGG" id="dmp:FAK_19130"/>
<dbReference type="InterPro" id="IPR037185">
    <property type="entry name" value="EmrE-like"/>
</dbReference>
<evidence type="ECO:0000313" key="8">
    <source>
        <dbReference type="EMBL" id="BEQ14847.1"/>
    </source>
</evidence>
<dbReference type="SUPFAM" id="SSF103481">
    <property type="entry name" value="Multidrug resistance efflux transporter EmrE"/>
    <property type="match status" value="2"/>
</dbReference>
<organism evidence="8 9">
    <name type="scientific">Desulfoferula mesophila</name>
    <dbReference type="NCBI Taxonomy" id="3058419"/>
    <lineage>
        <taxon>Bacteria</taxon>
        <taxon>Pseudomonadati</taxon>
        <taxon>Thermodesulfobacteriota</taxon>
        <taxon>Desulfarculia</taxon>
        <taxon>Desulfarculales</taxon>
        <taxon>Desulfarculaceae</taxon>
        <taxon>Desulfoferula</taxon>
    </lineage>
</organism>
<dbReference type="PANTHER" id="PTHR32322:SF2">
    <property type="entry name" value="EAMA DOMAIN-CONTAINING PROTEIN"/>
    <property type="match status" value="1"/>
</dbReference>
<evidence type="ECO:0000256" key="5">
    <source>
        <dbReference type="ARBA" id="ARBA00023136"/>
    </source>
</evidence>
<feature type="transmembrane region" description="Helical" evidence="6">
    <location>
        <begin position="60"/>
        <end position="79"/>
    </location>
</feature>
<evidence type="ECO:0000259" key="7">
    <source>
        <dbReference type="Pfam" id="PF00892"/>
    </source>
</evidence>
<feature type="transmembrane region" description="Helical" evidence="6">
    <location>
        <begin position="99"/>
        <end position="117"/>
    </location>
</feature>
<evidence type="ECO:0000256" key="1">
    <source>
        <dbReference type="ARBA" id="ARBA00004141"/>
    </source>
</evidence>
<keyword evidence="4 6" id="KW-1133">Transmembrane helix</keyword>
<evidence type="ECO:0000313" key="9">
    <source>
        <dbReference type="Proteomes" id="UP001366166"/>
    </source>
</evidence>
<feature type="transmembrane region" description="Helical" evidence="6">
    <location>
        <begin position="124"/>
        <end position="143"/>
    </location>
</feature>
<dbReference type="Pfam" id="PF00892">
    <property type="entry name" value="EamA"/>
    <property type="match status" value="2"/>
</dbReference>
<keyword evidence="5 6" id="KW-0472">Membrane</keyword>
<reference evidence="9" key="1">
    <citation type="journal article" date="2023" name="Arch. Microbiol.">
        <title>Desulfoferula mesophilus gen. nov. sp. nov., a mesophilic sulfate-reducing bacterium isolated from a brackish lake sediment.</title>
        <authorList>
            <person name="Watanabe T."/>
            <person name="Yabe T."/>
            <person name="Tsuji J.M."/>
            <person name="Fukui M."/>
        </authorList>
    </citation>
    <scope>NUCLEOTIDE SEQUENCE [LARGE SCALE GENOMIC DNA]</scope>
    <source>
        <strain evidence="9">12FAK</strain>
    </source>
</reference>
<feature type="transmembrane region" description="Helical" evidence="6">
    <location>
        <begin position="183"/>
        <end position="200"/>
    </location>
</feature>
<dbReference type="PANTHER" id="PTHR32322">
    <property type="entry name" value="INNER MEMBRANE TRANSPORTER"/>
    <property type="match status" value="1"/>
</dbReference>
<dbReference type="Proteomes" id="UP001366166">
    <property type="component" value="Chromosome"/>
</dbReference>
<protein>
    <recommendedName>
        <fullName evidence="7">EamA domain-containing protein</fullName>
    </recommendedName>
</protein>
<proteinExistence type="inferred from homology"/>
<dbReference type="AlphaFoldDB" id="A0AAU9F2W3"/>
<dbReference type="RefSeq" id="WP_338606519.1">
    <property type="nucleotide sequence ID" value="NZ_AP028679.1"/>
</dbReference>